<accession>A0AAD9N876</accession>
<feature type="chain" id="PRO_5041966597" evidence="1">
    <location>
        <begin position="24"/>
        <end position="150"/>
    </location>
</feature>
<name>A0AAD9N876_9ANNE</name>
<evidence type="ECO:0000313" key="2">
    <source>
        <dbReference type="EMBL" id="KAK2160747.1"/>
    </source>
</evidence>
<keyword evidence="3" id="KW-1185">Reference proteome</keyword>
<dbReference type="AlphaFoldDB" id="A0AAD9N876"/>
<keyword evidence="1" id="KW-0732">Signal</keyword>
<sequence length="150" mass="17262">MMIAKLLVAIIAVSLGALSQLECDDEILITSKRVALTTTRAKLFQFLSDMRNFKRWYSRVTQCEPTDMAPVSIGKHYFMSYYIPLCGEQSYSAMISGYESPKYLSFIMDDWCQSRVELSAEKYYNSIYPTSLTLSIYSRNKSFLMRVCSV</sequence>
<protein>
    <submittedName>
        <fullName evidence="2">Uncharacterized protein</fullName>
    </submittedName>
</protein>
<evidence type="ECO:0000256" key="1">
    <source>
        <dbReference type="SAM" id="SignalP"/>
    </source>
</evidence>
<dbReference type="EMBL" id="JAODUP010000127">
    <property type="protein sequence ID" value="KAK2160747.1"/>
    <property type="molecule type" value="Genomic_DNA"/>
</dbReference>
<feature type="signal peptide" evidence="1">
    <location>
        <begin position="1"/>
        <end position="23"/>
    </location>
</feature>
<dbReference type="SUPFAM" id="SSF55961">
    <property type="entry name" value="Bet v1-like"/>
    <property type="match status" value="1"/>
</dbReference>
<evidence type="ECO:0000313" key="3">
    <source>
        <dbReference type="Proteomes" id="UP001208570"/>
    </source>
</evidence>
<organism evidence="2 3">
    <name type="scientific">Paralvinella palmiformis</name>
    <dbReference type="NCBI Taxonomy" id="53620"/>
    <lineage>
        <taxon>Eukaryota</taxon>
        <taxon>Metazoa</taxon>
        <taxon>Spiralia</taxon>
        <taxon>Lophotrochozoa</taxon>
        <taxon>Annelida</taxon>
        <taxon>Polychaeta</taxon>
        <taxon>Sedentaria</taxon>
        <taxon>Canalipalpata</taxon>
        <taxon>Terebellida</taxon>
        <taxon>Terebelliformia</taxon>
        <taxon>Alvinellidae</taxon>
        <taxon>Paralvinella</taxon>
    </lineage>
</organism>
<proteinExistence type="predicted"/>
<comment type="caution">
    <text evidence="2">The sequence shown here is derived from an EMBL/GenBank/DDBJ whole genome shotgun (WGS) entry which is preliminary data.</text>
</comment>
<reference evidence="2" key="1">
    <citation type="journal article" date="2023" name="Mol. Biol. Evol.">
        <title>Third-Generation Sequencing Reveals the Adaptive Role of the Epigenome in Three Deep-Sea Polychaetes.</title>
        <authorList>
            <person name="Perez M."/>
            <person name="Aroh O."/>
            <person name="Sun Y."/>
            <person name="Lan Y."/>
            <person name="Juniper S.K."/>
            <person name="Young C.R."/>
            <person name="Angers B."/>
            <person name="Qian P.Y."/>
        </authorList>
    </citation>
    <scope>NUCLEOTIDE SEQUENCE</scope>
    <source>
        <strain evidence="2">P08H-3</strain>
    </source>
</reference>
<gene>
    <name evidence="2" type="ORF">LSH36_127g06061</name>
</gene>
<dbReference type="Proteomes" id="UP001208570">
    <property type="component" value="Unassembled WGS sequence"/>
</dbReference>